<dbReference type="InterPro" id="IPR045249">
    <property type="entry name" value="HARBI1-like"/>
</dbReference>
<dbReference type="GO" id="GO:0046872">
    <property type="term" value="F:metal ion binding"/>
    <property type="evidence" value="ECO:0007669"/>
    <property type="project" value="UniProtKB-KW"/>
</dbReference>
<dbReference type="PANTHER" id="PTHR22930">
    <property type="match status" value="1"/>
</dbReference>
<comment type="subcellular location">
    <subcellularLocation>
        <location evidence="2">Nucleus</location>
    </subcellularLocation>
</comment>
<evidence type="ECO:0000313" key="10">
    <source>
        <dbReference type="Proteomes" id="UP001286313"/>
    </source>
</evidence>
<dbReference type="GO" id="GO:0016787">
    <property type="term" value="F:hydrolase activity"/>
    <property type="evidence" value="ECO:0007669"/>
    <property type="project" value="UniProtKB-KW"/>
</dbReference>
<evidence type="ECO:0000259" key="8">
    <source>
        <dbReference type="Pfam" id="PF13359"/>
    </source>
</evidence>
<evidence type="ECO:0000256" key="7">
    <source>
        <dbReference type="ARBA" id="ARBA00023242"/>
    </source>
</evidence>
<comment type="similarity">
    <text evidence="3">Belongs to the HARBI1 family.</text>
</comment>
<evidence type="ECO:0000256" key="2">
    <source>
        <dbReference type="ARBA" id="ARBA00004123"/>
    </source>
</evidence>
<sequence>MVADLGRADWSTHSKRGLRLSTGGKSGDLEGDSGYPLEPFLLTPFLNPGTRGEERYNRSHKQTRVIVEQTFGILKSRFRCIHSSGGSLQYHPRKCAKIAAAYMLLHNRCVRRRIPVPELLEDREELEDRIDEPQGAHGNRGQRVRAEIVENYFA</sequence>
<keyword evidence="5" id="KW-0479">Metal-binding</keyword>
<feature type="domain" description="DDE Tnp4" evidence="8">
    <location>
        <begin position="31"/>
        <end position="107"/>
    </location>
</feature>
<dbReference type="GO" id="GO:0004518">
    <property type="term" value="F:nuclease activity"/>
    <property type="evidence" value="ECO:0007669"/>
    <property type="project" value="UniProtKB-KW"/>
</dbReference>
<protein>
    <recommendedName>
        <fullName evidence="8">DDE Tnp4 domain-containing protein</fullName>
    </recommendedName>
</protein>
<evidence type="ECO:0000256" key="4">
    <source>
        <dbReference type="ARBA" id="ARBA00022722"/>
    </source>
</evidence>
<dbReference type="EMBL" id="JAWQEG010001859">
    <property type="protein sequence ID" value="KAK3876198.1"/>
    <property type="molecule type" value="Genomic_DNA"/>
</dbReference>
<organism evidence="9 10">
    <name type="scientific">Petrolisthes cinctipes</name>
    <name type="common">Flat porcelain crab</name>
    <dbReference type="NCBI Taxonomy" id="88211"/>
    <lineage>
        <taxon>Eukaryota</taxon>
        <taxon>Metazoa</taxon>
        <taxon>Ecdysozoa</taxon>
        <taxon>Arthropoda</taxon>
        <taxon>Crustacea</taxon>
        <taxon>Multicrustacea</taxon>
        <taxon>Malacostraca</taxon>
        <taxon>Eumalacostraca</taxon>
        <taxon>Eucarida</taxon>
        <taxon>Decapoda</taxon>
        <taxon>Pleocyemata</taxon>
        <taxon>Anomura</taxon>
        <taxon>Galatheoidea</taxon>
        <taxon>Porcellanidae</taxon>
        <taxon>Petrolisthes</taxon>
    </lineage>
</organism>
<keyword evidence="7" id="KW-0539">Nucleus</keyword>
<keyword evidence="10" id="KW-1185">Reference proteome</keyword>
<evidence type="ECO:0000256" key="1">
    <source>
        <dbReference type="ARBA" id="ARBA00001968"/>
    </source>
</evidence>
<comment type="caution">
    <text evidence="9">The sequence shown here is derived from an EMBL/GenBank/DDBJ whole genome shotgun (WGS) entry which is preliminary data.</text>
</comment>
<proteinExistence type="inferred from homology"/>
<comment type="cofactor">
    <cofactor evidence="1">
        <name>a divalent metal cation</name>
        <dbReference type="ChEBI" id="CHEBI:60240"/>
    </cofactor>
</comment>
<evidence type="ECO:0000256" key="5">
    <source>
        <dbReference type="ARBA" id="ARBA00022723"/>
    </source>
</evidence>
<reference evidence="9" key="1">
    <citation type="submission" date="2023-10" db="EMBL/GenBank/DDBJ databases">
        <title>Genome assemblies of two species of porcelain crab, Petrolisthes cinctipes and Petrolisthes manimaculis (Anomura: Porcellanidae).</title>
        <authorList>
            <person name="Angst P."/>
        </authorList>
    </citation>
    <scope>NUCLEOTIDE SEQUENCE</scope>
    <source>
        <strain evidence="9">PB745_01</strain>
        <tissue evidence="9">Gill</tissue>
    </source>
</reference>
<dbReference type="Proteomes" id="UP001286313">
    <property type="component" value="Unassembled WGS sequence"/>
</dbReference>
<dbReference type="PANTHER" id="PTHR22930:SF250">
    <property type="entry name" value="NUCLEASE HARBI1-LIKE PROTEIN"/>
    <property type="match status" value="1"/>
</dbReference>
<keyword evidence="6" id="KW-0378">Hydrolase</keyword>
<dbReference type="GO" id="GO:0005634">
    <property type="term" value="C:nucleus"/>
    <property type="evidence" value="ECO:0007669"/>
    <property type="project" value="UniProtKB-SubCell"/>
</dbReference>
<evidence type="ECO:0000313" key="9">
    <source>
        <dbReference type="EMBL" id="KAK3876198.1"/>
    </source>
</evidence>
<accession>A0AAE1FQW1</accession>
<keyword evidence="4" id="KW-0540">Nuclease</keyword>
<dbReference type="AlphaFoldDB" id="A0AAE1FQW1"/>
<name>A0AAE1FQW1_PETCI</name>
<dbReference type="InterPro" id="IPR027806">
    <property type="entry name" value="HARBI1_dom"/>
</dbReference>
<evidence type="ECO:0000256" key="3">
    <source>
        <dbReference type="ARBA" id="ARBA00006958"/>
    </source>
</evidence>
<gene>
    <name evidence="9" type="ORF">Pcinc_018989</name>
</gene>
<dbReference type="Pfam" id="PF13359">
    <property type="entry name" value="DDE_Tnp_4"/>
    <property type="match status" value="1"/>
</dbReference>
<evidence type="ECO:0000256" key="6">
    <source>
        <dbReference type="ARBA" id="ARBA00022801"/>
    </source>
</evidence>